<evidence type="ECO:0000313" key="2">
    <source>
        <dbReference type="Proteomes" id="UP000274271"/>
    </source>
</evidence>
<organism evidence="1 2">
    <name type="scientific">Larkinella knui</name>
    <dbReference type="NCBI Taxonomy" id="2025310"/>
    <lineage>
        <taxon>Bacteria</taxon>
        <taxon>Pseudomonadati</taxon>
        <taxon>Bacteroidota</taxon>
        <taxon>Cytophagia</taxon>
        <taxon>Cytophagales</taxon>
        <taxon>Spirosomataceae</taxon>
        <taxon>Larkinella</taxon>
    </lineage>
</organism>
<sequence length="83" mass="9812">MWLYFSVYSLFGEILTHSLFANEIEIHMEILNQYTNTGHKVLSAHLIDQNARRTNLPLEAFDGEPIGDWMRQLQREYEQALRS</sequence>
<proteinExistence type="predicted"/>
<dbReference type="OrthoDB" id="965768at2"/>
<dbReference type="AlphaFoldDB" id="A0A3P1CZI5"/>
<evidence type="ECO:0000313" key="1">
    <source>
        <dbReference type="EMBL" id="RRB18304.1"/>
    </source>
</evidence>
<comment type="caution">
    <text evidence="1">The sequence shown here is derived from an EMBL/GenBank/DDBJ whole genome shotgun (WGS) entry which is preliminary data.</text>
</comment>
<name>A0A3P1CZI5_9BACT</name>
<dbReference type="Proteomes" id="UP000274271">
    <property type="component" value="Unassembled WGS sequence"/>
</dbReference>
<dbReference type="EMBL" id="RQJP01000001">
    <property type="protein sequence ID" value="RRB18304.1"/>
    <property type="molecule type" value="Genomic_DNA"/>
</dbReference>
<gene>
    <name evidence="1" type="ORF">EHT87_08530</name>
</gene>
<accession>A0A3P1CZI5</accession>
<dbReference type="RefSeq" id="WP_124905770.1">
    <property type="nucleotide sequence ID" value="NZ_RQJP01000001.1"/>
</dbReference>
<reference evidence="1 2" key="1">
    <citation type="submission" date="2018-11" db="EMBL/GenBank/DDBJ databases">
        <authorList>
            <person name="Zhou Z."/>
            <person name="Wang G."/>
        </authorList>
    </citation>
    <scope>NUCLEOTIDE SEQUENCE [LARGE SCALE GENOMIC DNA]</scope>
    <source>
        <strain evidence="1 2">KCTC42998</strain>
    </source>
</reference>
<keyword evidence="2" id="KW-1185">Reference proteome</keyword>
<protein>
    <submittedName>
        <fullName evidence="1">Uncharacterized protein</fullName>
    </submittedName>
</protein>